<dbReference type="PANTHER" id="PTHR43711:SF1">
    <property type="entry name" value="HISTIDINE KINASE 1"/>
    <property type="match status" value="1"/>
</dbReference>
<sequence>MSTVEAARPPYGERETGWRPVLPWWAWVLAPAAIFAAAALGVQLTPPGTSVALWWPAAGLSVLFAMLQPASRLPAAVGMVLVMTAIANAVSGRPLPLALAFGAANAAEVAVVVALLGVARRRFALASLRAGMRFALATLAGAATAGAMAALALALVEGASFWPTLLHVTASHAAAVILIAPLAALPNRIPVSARPIEMAVQAVLLGAVIAIVYHPESTLPLAFAPFPLLAWAALRFPVRVVLPEAAIAALLMLVLMLDGGGPFVRAGLDPALGAVMFELMLVSFGGFAVVLSAAQYELRALTQQVEANHRLLSGSLLDAQIGLVLAARDEHATRVTWTNPAGRRLLSRELIGHEWAGPLRSAALAALRTGEQVTVTTDAGRTITVAANRIAGQGDRLAVQLLDVTAMLSARRTQLEAEVERDAARAIRAELERQRDDFLVTTSHELRTPITSIVGYAELLGGGTLGEPERKWVEVIDRNAFRLSELVEDLLTLSRTAPAPSSPQPERLRCDVLLEEVRDNLQVVSAAKRLEVLVDCRDEAVLAVRSDVIRMLSNLLMNACKFTPDGGRIELRAEQAGDAVRILVSDTGPGMSPEELMHAFDRFYRAPSAERESTPGTGLGLAIVSELAQRNGGMAALATNDRGGITAELHLPAAPPAAA</sequence>
<dbReference type="SMART" id="SM00388">
    <property type="entry name" value="HisKA"/>
    <property type="match status" value="1"/>
</dbReference>
<dbReference type="InterPro" id="IPR004358">
    <property type="entry name" value="Sig_transdc_His_kin-like_C"/>
</dbReference>
<dbReference type="Pfam" id="PF02518">
    <property type="entry name" value="HATPase_c"/>
    <property type="match status" value="1"/>
</dbReference>
<feature type="transmembrane region" description="Helical" evidence="12">
    <location>
        <begin position="48"/>
        <end position="66"/>
    </location>
</feature>
<evidence type="ECO:0000259" key="13">
    <source>
        <dbReference type="PROSITE" id="PS50109"/>
    </source>
</evidence>
<keyword evidence="7 12" id="KW-0812">Transmembrane</keyword>
<reference evidence="15" key="1">
    <citation type="submission" date="2016-10" db="EMBL/GenBank/DDBJ databases">
        <authorList>
            <person name="Varghese N."/>
            <person name="Submissions S."/>
        </authorList>
    </citation>
    <scope>NUCLEOTIDE SEQUENCE [LARGE SCALE GENOMIC DNA]</scope>
    <source>
        <strain evidence="15">DSM 22965</strain>
    </source>
</reference>
<dbReference type="InterPro" id="IPR005467">
    <property type="entry name" value="His_kinase_dom"/>
</dbReference>
<dbReference type="Gene3D" id="1.10.287.130">
    <property type="match status" value="1"/>
</dbReference>
<dbReference type="InterPro" id="IPR036097">
    <property type="entry name" value="HisK_dim/P_sf"/>
</dbReference>
<keyword evidence="10" id="KW-0902">Two-component regulatory system</keyword>
<keyword evidence="8 14" id="KW-0418">Kinase</keyword>
<dbReference type="STRING" id="684552.SAMN04489719_2489"/>
<evidence type="ECO:0000256" key="9">
    <source>
        <dbReference type="ARBA" id="ARBA00022989"/>
    </source>
</evidence>
<protein>
    <recommendedName>
        <fullName evidence="3">histidine kinase</fullName>
        <ecNumber evidence="3">2.7.13.3</ecNumber>
    </recommendedName>
</protein>
<evidence type="ECO:0000256" key="3">
    <source>
        <dbReference type="ARBA" id="ARBA00012438"/>
    </source>
</evidence>
<dbReference type="AlphaFoldDB" id="A0A1H1STE1"/>
<keyword evidence="5" id="KW-0597">Phosphoprotein</keyword>
<evidence type="ECO:0000256" key="4">
    <source>
        <dbReference type="ARBA" id="ARBA00022475"/>
    </source>
</evidence>
<dbReference type="GO" id="GO:0000155">
    <property type="term" value="F:phosphorelay sensor kinase activity"/>
    <property type="evidence" value="ECO:0007669"/>
    <property type="project" value="InterPro"/>
</dbReference>
<dbReference type="FunFam" id="1.10.287.130:FF:000001">
    <property type="entry name" value="Two-component sensor histidine kinase"/>
    <property type="match status" value="1"/>
</dbReference>
<evidence type="ECO:0000256" key="12">
    <source>
        <dbReference type="SAM" id="Phobius"/>
    </source>
</evidence>
<evidence type="ECO:0000256" key="6">
    <source>
        <dbReference type="ARBA" id="ARBA00022679"/>
    </source>
</evidence>
<dbReference type="InterPro" id="IPR036890">
    <property type="entry name" value="HATPase_C_sf"/>
</dbReference>
<dbReference type="CDD" id="cd00075">
    <property type="entry name" value="HATPase"/>
    <property type="match status" value="1"/>
</dbReference>
<dbReference type="EMBL" id="LT629734">
    <property type="protein sequence ID" value="SDS51113.1"/>
    <property type="molecule type" value="Genomic_DNA"/>
</dbReference>
<dbReference type="SUPFAM" id="SSF55874">
    <property type="entry name" value="ATPase domain of HSP90 chaperone/DNA topoisomerase II/histidine kinase"/>
    <property type="match status" value="1"/>
</dbReference>
<evidence type="ECO:0000256" key="11">
    <source>
        <dbReference type="ARBA" id="ARBA00023136"/>
    </source>
</evidence>
<keyword evidence="9 12" id="KW-1133">Transmembrane helix</keyword>
<evidence type="ECO:0000256" key="1">
    <source>
        <dbReference type="ARBA" id="ARBA00000085"/>
    </source>
</evidence>
<dbReference type="Pfam" id="PF00512">
    <property type="entry name" value="HisKA"/>
    <property type="match status" value="1"/>
</dbReference>
<keyword evidence="15" id="KW-1185">Reference proteome</keyword>
<feature type="transmembrane region" description="Helical" evidence="12">
    <location>
        <begin position="161"/>
        <end position="184"/>
    </location>
</feature>
<proteinExistence type="predicted"/>
<evidence type="ECO:0000313" key="15">
    <source>
        <dbReference type="Proteomes" id="UP000199649"/>
    </source>
</evidence>
<dbReference type="InterPro" id="IPR007895">
    <property type="entry name" value="MASE1"/>
</dbReference>
<dbReference type="Proteomes" id="UP000199649">
    <property type="component" value="Chromosome I"/>
</dbReference>
<organism evidence="14 15">
    <name type="scientific">Agrococcus carbonis</name>
    <dbReference type="NCBI Taxonomy" id="684552"/>
    <lineage>
        <taxon>Bacteria</taxon>
        <taxon>Bacillati</taxon>
        <taxon>Actinomycetota</taxon>
        <taxon>Actinomycetes</taxon>
        <taxon>Micrococcales</taxon>
        <taxon>Microbacteriaceae</taxon>
        <taxon>Agrococcus</taxon>
    </lineage>
</organism>
<feature type="transmembrane region" description="Helical" evidence="12">
    <location>
        <begin position="245"/>
        <end position="264"/>
    </location>
</feature>
<dbReference type="InterPro" id="IPR050736">
    <property type="entry name" value="Sensor_HK_Regulatory"/>
</dbReference>
<dbReference type="EC" id="2.7.13.3" evidence="3"/>
<evidence type="ECO:0000256" key="7">
    <source>
        <dbReference type="ARBA" id="ARBA00022692"/>
    </source>
</evidence>
<name>A0A1H1STE1_9MICO</name>
<comment type="catalytic activity">
    <reaction evidence="1">
        <text>ATP + protein L-histidine = ADP + protein N-phospho-L-histidine.</text>
        <dbReference type="EC" id="2.7.13.3"/>
    </reaction>
</comment>
<comment type="subcellular location">
    <subcellularLocation>
        <location evidence="2">Cell membrane</location>
        <topology evidence="2">Multi-pass membrane protein</topology>
    </subcellularLocation>
</comment>
<dbReference type="Pfam" id="PF05231">
    <property type="entry name" value="MASE1"/>
    <property type="match status" value="1"/>
</dbReference>
<dbReference type="CDD" id="cd00082">
    <property type="entry name" value="HisKA"/>
    <property type="match status" value="1"/>
</dbReference>
<dbReference type="PANTHER" id="PTHR43711">
    <property type="entry name" value="TWO-COMPONENT HISTIDINE KINASE"/>
    <property type="match status" value="1"/>
</dbReference>
<dbReference type="InterPro" id="IPR003661">
    <property type="entry name" value="HisK_dim/P_dom"/>
</dbReference>
<evidence type="ECO:0000256" key="2">
    <source>
        <dbReference type="ARBA" id="ARBA00004651"/>
    </source>
</evidence>
<feature type="transmembrane region" description="Helical" evidence="12">
    <location>
        <begin position="270"/>
        <end position="294"/>
    </location>
</feature>
<feature type="domain" description="Histidine kinase" evidence="13">
    <location>
        <begin position="441"/>
        <end position="655"/>
    </location>
</feature>
<feature type="transmembrane region" description="Helical" evidence="12">
    <location>
        <begin position="73"/>
        <end position="91"/>
    </location>
</feature>
<feature type="transmembrane region" description="Helical" evidence="12">
    <location>
        <begin position="21"/>
        <end position="42"/>
    </location>
</feature>
<evidence type="ECO:0000256" key="8">
    <source>
        <dbReference type="ARBA" id="ARBA00022777"/>
    </source>
</evidence>
<dbReference type="SMART" id="SM00387">
    <property type="entry name" value="HATPase_c"/>
    <property type="match status" value="1"/>
</dbReference>
<feature type="transmembrane region" description="Helical" evidence="12">
    <location>
        <begin position="131"/>
        <end position="155"/>
    </location>
</feature>
<accession>A0A1H1STE1</accession>
<dbReference type="PROSITE" id="PS50109">
    <property type="entry name" value="HIS_KIN"/>
    <property type="match status" value="1"/>
</dbReference>
<evidence type="ECO:0000313" key="14">
    <source>
        <dbReference type="EMBL" id="SDS51113.1"/>
    </source>
</evidence>
<keyword evidence="11 12" id="KW-0472">Membrane</keyword>
<evidence type="ECO:0000256" key="10">
    <source>
        <dbReference type="ARBA" id="ARBA00023012"/>
    </source>
</evidence>
<feature type="transmembrane region" description="Helical" evidence="12">
    <location>
        <begin position="97"/>
        <end position="119"/>
    </location>
</feature>
<evidence type="ECO:0000256" key="5">
    <source>
        <dbReference type="ARBA" id="ARBA00022553"/>
    </source>
</evidence>
<dbReference type="GO" id="GO:0005886">
    <property type="term" value="C:plasma membrane"/>
    <property type="evidence" value="ECO:0007669"/>
    <property type="project" value="UniProtKB-SubCell"/>
</dbReference>
<dbReference type="RefSeq" id="WP_172802026.1">
    <property type="nucleotide sequence ID" value="NZ_LT629734.1"/>
</dbReference>
<keyword evidence="6" id="KW-0808">Transferase</keyword>
<dbReference type="SUPFAM" id="SSF47384">
    <property type="entry name" value="Homodimeric domain of signal transducing histidine kinase"/>
    <property type="match status" value="1"/>
</dbReference>
<dbReference type="InterPro" id="IPR003594">
    <property type="entry name" value="HATPase_dom"/>
</dbReference>
<dbReference type="Gene3D" id="3.30.565.10">
    <property type="entry name" value="Histidine kinase-like ATPase, C-terminal domain"/>
    <property type="match status" value="1"/>
</dbReference>
<keyword evidence="4" id="KW-1003">Cell membrane</keyword>
<dbReference type="PRINTS" id="PR00344">
    <property type="entry name" value="BCTRLSENSOR"/>
</dbReference>
<gene>
    <name evidence="14" type="ORF">SAMN04489719_2489</name>
</gene>